<comment type="caution">
    <text evidence="2">The sequence shown here is derived from an EMBL/GenBank/DDBJ whole genome shotgun (WGS) entry which is preliminary data.</text>
</comment>
<evidence type="ECO:0000313" key="3">
    <source>
        <dbReference type="Proteomes" id="UP001160148"/>
    </source>
</evidence>
<name>A0AAV0XX72_9HEMI</name>
<organism evidence="2 3">
    <name type="scientific">Macrosiphum euphorbiae</name>
    <name type="common">potato aphid</name>
    <dbReference type="NCBI Taxonomy" id="13131"/>
    <lineage>
        <taxon>Eukaryota</taxon>
        <taxon>Metazoa</taxon>
        <taxon>Ecdysozoa</taxon>
        <taxon>Arthropoda</taxon>
        <taxon>Hexapoda</taxon>
        <taxon>Insecta</taxon>
        <taxon>Pterygota</taxon>
        <taxon>Neoptera</taxon>
        <taxon>Paraneoptera</taxon>
        <taxon>Hemiptera</taxon>
        <taxon>Sternorrhyncha</taxon>
        <taxon>Aphidomorpha</taxon>
        <taxon>Aphidoidea</taxon>
        <taxon>Aphididae</taxon>
        <taxon>Macrosiphini</taxon>
        <taxon>Macrosiphum</taxon>
    </lineage>
</organism>
<feature type="compositionally biased region" description="Basic and acidic residues" evidence="1">
    <location>
        <begin position="61"/>
        <end position="70"/>
    </location>
</feature>
<protein>
    <submittedName>
        <fullName evidence="2">Uncharacterized protein</fullName>
    </submittedName>
</protein>
<sequence>MRTRGFVDMLVKRGCGRRKDKGCCGRKALKKLPALFIIHPVSQDWIIPRKTTAEINNTAEGRSRSEDQGSHKPAMPFADYGLNTLKLHRHECTTSTTLFFSLSRTHTHTGIGL</sequence>
<keyword evidence="3" id="KW-1185">Reference proteome</keyword>
<dbReference type="Proteomes" id="UP001160148">
    <property type="component" value="Unassembled WGS sequence"/>
</dbReference>
<dbReference type="EMBL" id="CARXXK010001037">
    <property type="protein sequence ID" value="CAI6372497.1"/>
    <property type="molecule type" value="Genomic_DNA"/>
</dbReference>
<evidence type="ECO:0000256" key="1">
    <source>
        <dbReference type="SAM" id="MobiDB-lite"/>
    </source>
</evidence>
<evidence type="ECO:0000313" key="2">
    <source>
        <dbReference type="EMBL" id="CAI6372497.1"/>
    </source>
</evidence>
<proteinExistence type="predicted"/>
<feature type="region of interest" description="Disordered" evidence="1">
    <location>
        <begin position="56"/>
        <end position="75"/>
    </location>
</feature>
<gene>
    <name evidence="2" type="ORF">MEUPH1_LOCUS26356</name>
</gene>
<dbReference type="AlphaFoldDB" id="A0AAV0XX72"/>
<accession>A0AAV0XX72</accession>
<reference evidence="2 3" key="1">
    <citation type="submission" date="2023-01" db="EMBL/GenBank/DDBJ databases">
        <authorList>
            <person name="Whitehead M."/>
        </authorList>
    </citation>
    <scope>NUCLEOTIDE SEQUENCE [LARGE SCALE GENOMIC DNA]</scope>
</reference>